<sequence>MGDRSLETAADQRGASATEYGLLVIFIAIAITVGVGLFGGAVNDLFDRLVTDLQGAGVL</sequence>
<dbReference type="InterPro" id="IPR007047">
    <property type="entry name" value="Flp_Fap"/>
</dbReference>
<feature type="transmembrane region" description="Helical" evidence="1">
    <location>
        <begin position="20"/>
        <end position="42"/>
    </location>
</feature>
<proteinExistence type="predicted"/>
<keyword evidence="3" id="KW-1185">Reference proteome</keyword>
<dbReference type="Proteomes" id="UP000245507">
    <property type="component" value="Unassembled WGS sequence"/>
</dbReference>
<dbReference type="Pfam" id="PF04964">
    <property type="entry name" value="Flp_Fap"/>
    <property type="match status" value="1"/>
</dbReference>
<evidence type="ECO:0000313" key="2">
    <source>
        <dbReference type="EMBL" id="PWN04014.1"/>
    </source>
</evidence>
<name>A0A316TP93_9ACTN</name>
<dbReference type="AlphaFoldDB" id="A0A316TP93"/>
<reference evidence="2 3" key="1">
    <citation type="submission" date="2018-05" db="EMBL/GenBank/DDBJ databases">
        <title>Nocardioides silvaticus genome.</title>
        <authorList>
            <person name="Li C."/>
            <person name="Wang G."/>
        </authorList>
    </citation>
    <scope>NUCLEOTIDE SEQUENCE [LARGE SCALE GENOMIC DNA]</scope>
    <source>
        <strain evidence="2 3">CCTCC AB 2018079</strain>
    </source>
</reference>
<comment type="caution">
    <text evidence="2">The sequence shown here is derived from an EMBL/GenBank/DDBJ whole genome shotgun (WGS) entry which is preliminary data.</text>
</comment>
<keyword evidence="1" id="KW-0812">Transmembrane</keyword>
<protein>
    <submittedName>
        <fullName evidence="2">Flp family type IVb pilin</fullName>
    </submittedName>
</protein>
<accession>A0A316TP93</accession>
<keyword evidence="1" id="KW-0472">Membrane</keyword>
<dbReference type="EMBL" id="QGDD01000002">
    <property type="protein sequence ID" value="PWN04014.1"/>
    <property type="molecule type" value="Genomic_DNA"/>
</dbReference>
<organism evidence="2 3">
    <name type="scientific">Nocardioides silvaticus</name>
    <dbReference type="NCBI Taxonomy" id="2201891"/>
    <lineage>
        <taxon>Bacteria</taxon>
        <taxon>Bacillati</taxon>
        <taxon>Actinomycetota</taxon>
        <taxon>Actinomycetes</taxon>
        <taxon>Propionibacteriales</taxon>
        <taxon>Nocardioidaceae</taxon>
        <taxon>Nocardioides</taxon>
    </lineage>
</organism>
<gene>
    <name evidence="2" type="ORF">DJ010_05335</name>
</gene>
<dbReference type="OrthoDB" id="5121461at2"/>
<evidence type="ECO:0000256" key="1">
    <source>
        <dbReference type="SAM" id="Phobius"/>
    </source>
</evidence>
<evidence type="ECO:0000313" key="3">
    <source>
        <dbReference type="Proteomes" id="UP000245507"/>
    </source>
</evidence>
<keyword evidence="1" id="KW-1133">Transmembrane helix</keyword>